<dbReference type="SUPFAM" id="SSF46785">
    <property type="entry name" value="Winged helix' DNA-binding domain"/>
    <property type="match status" value="1"/>
</dbReference>
<name>A0ABT3CMX0_9BACT</name>
<protein>
    <submittedName>
        <fullName evidence="1">Rrf2 family transcriptional regulator</fullName>
    </submittedName>
</protein>
<dbReference type="RefSeq" id="WP_264135836.1">
    <property type="nucleotide sequence ID" value="NZ_JAOYOD010000001.1"/>
</dbReference>
<dbReference type="InterPro" id="IPR036388">
    <property type="entry name" value="WH-like_DNA-bd_sf"/>
</dbReference>
<dbReference type="NCBIfam" id="TIGR00738">
    <property type="entry name" value="rrf2_super"/>
    <property type="match status" value="1"/>
</dbReference>
<gene>
    <name evidence="1" type="ORF">N7U62_00115</name>
</gene>
<organism evidence="1 2">
    <name type="scientific">Reichenbachiella ulvae</name>
    <dbReference type="NCBI Taxonomy" id="2980104"/>
    <lineage>
        <taxon>Bacteria</taxon>
        <taxon>Pseudomonadati</taxon>
        <taxon>Bacteroidota</taxon>
        <taxon>Cytophagia</taxon>
        <taxon>Cytophagales</taxon>
        <taxon>Reichenbachiellaceae</taxon>
        <taxon>Reichenbachiella</taxon>
    </lineage>
</organism>
<dbReference type="InterPro" id="IPR036390">
    <property type="entry name" value="WH_DNA-bd_sf"/>
</dbReference>
<comment type="caution">
    <text evidence="1">The sequence shown here is derived from an EMBL/GenBank/DDBJ whole genome shotgun (WGS) entry which is preliminary data.</text>
</comment>
<dbReference type="Proteomes" id="UP001300692">
    <property type="component" value="Unassembled WGS sequence"/>
</dbReference>
<sequence length="148" mass="16610">MKLLNSSSIYAIRALLYLDRHASKDMYTSISEMSEKLSISFHFLTKIMQTLARDGILVSHRGPTGGVMLCKKTDQIYLRDIIKTFEDEGFYDGCMLGLAGCSDENPCPAHDTWQTIKDNLKTMFDSSTIASLAKLEGRIGLEQLKEGY</sequence>
<keyword evidence="2" id="KW-1185">Reference proteome</keyword>
<dbReference type="InterPro" id="IPR000944">
    <property type="entry name" value="Tscrpt_reg_Rrf2"/>
</dbReference>
<dbReference type="Pfam" id="PF02082">
    <property type="entry name" value="Rrf2"/>
    <property type="match status" value="1"/>
</dbReference>
<accession>A0ABT3CMX0</accession>
<evidence type="ECO:0000313" key="1">
    <source>
        <dbReference type="EMBL" id="MCV9385040.1"/>
    </source>
</evidence>
<dbReference type="PROSITE" id="PS51197">
    <property type="entry name" value="HTH_RRF2_2"/>
    <property type="match status" value="1"/>
</dbReference>
<proteinExistence type="predicted"/>
<evidence type="ECO:0000313" key="2">
    <source>
        <dbReference type="Proteomes" id="UP001300692"/>
    </source>
</evidence>
<dbReference type="EMBL" id="JAOYOD010000001">
    <property type="protein sequence ID" value="MCV9385040.1"/>
    <property type="molecule type" value="Genomic_DNA"/>
</dbReference>
<dbReference type="PANTHER" id="PTHR33221">
    <property type="entry name" value="WINGED HELIX-TURN-HELIX TRANSCRIPTIONAL REGULATOR, RRF2 FAMILY"/>
    <property type="match status" value="1"/>
</dbReference>
<dbReference type="Gene3D" id="1.10.10.10">
    <property type="entry name" value="Winged helix-like DNA-binding domain superfamily/Winged helix DNA-binding domain"/>
    <property type="match status" value="1"/>
</dbReference>
<reference evidence="1 2" key="1">
    <citation type="submission" date="2022-10" db="EMBL/GenBank/DDBJ databases">
        <title>Comparative genomics and taxonomic characterization of three novel marine species of genus Reichenbachiella exhibiting antioxidant and polysaccharide degradation activities.</title>
        <authorList>
            <person name="Muhammad N."/>
            <person name="Lee Y.-J."/>
            <person name="Ko J."/>
            <person name="Kim S.-G."/>
        </authorList>
    </citation>
    <scope>NUCLEOTIDE SEQUENCE [LARGE SCALE GENOMIC DNA]</scope>
    <source>
        <strain evidence="1 2">ABR2-5</strain>
    </source>
</reference>
<dbReference type="PROSITE" id="PS01332">
    <property type="entry name" value="HTH_RRF2_1"/>
    <property type="match status" value="1"/>
</dbReference>
<dbReference type="InterPro" id="IPR030489">
    <property type="entry name" value="TR_Rrf2-type_CS"/>
</dbReference>
<dbReference type="PANTHER" id="PTHR33221:SF14">
    <property type="entry name" value="HTH-TYPE TRANSCRIPTIONAL REGULATOR AQ_268-RELATED"/>
    <property type="match status" value="1"/>
</dbReference>